<proteinExistence type="predicted"/>
<dbReference type="AlphaFoldDB" id="A0A1Q9YKS3"/>
<evidence type="ECO:0000313" key="2">
    <source>
        <dbReference type="Proteomes" id="UP000186758"/>
    </source>
</evidence>
<reference evidence="1 2" key="1">
    <citation type="submission" date="2016-11" db="EMBL/GenBank/DDBJ databases">
        <title>Description of two novel members of the family Erysipelotrichaceae: Ileibacterium lipovorans gen. nov., sp. nov. and Dubosiella newyorkensis, gen. nov., sp. nov.</title>
        <authorList>
            <person name="Cox L.M."/>
            <person name="Sohn J."/>
            <person name="Tyrrell K.L."/>
            <person name="Citron D.M."/>
            <person name="Lawson P.A."/>
            <person name="Patel N.B."/>
            <person name="Iizumi T."/>
            <person name="Perez-Perez G.I."/>
            <person name="Goldstein E.J."/>
            <person name="Blaser M.J."/>
        </authorList>
    </citation>
    <scope>NUCLEOTIDE SEQUENCE [LARGE SCALE GENOMIC DNA]</scope>
    <source>
        <strain evidence="1 2">NYU-BL-K8</strain>
    </source>
</reference>
<accession>A0A1Q9YKS3</accession>
<evidence type="ECO:0000313" key="1">
    <source>
        <dbReference type="EMBL" id="OLU45208.1"/>
    </source>
</evidence>
<dbReference type="EMBL" id="MPJZ01000052">
    <property type="protein sequence ID" value="OLU45208.1"/>
    <property type="molecule type" value="Genomic_DNA"/>
</dbReference>
<name>A0A1Q9YKS3_9FIRM</name>
<comment type="caution">
    <text evidence="1">The sequence shown here is derived from an EMBL/GenBank/DDBJ whole genome shotgun (WGS) entry which is preliminary data.</text>
</comment>
<sequence>MTAAVQKTAPDSEIQPRMWWASAQVCGSDTVQGRRRPSYRFQDSFGQIHPQKTTRTVISSHAARFSCYNDS</sequence>
<gene>
    <name evidence="1" type="ORF">BO223_05845</name>
</gene>
<organism evidence="1 2">
    <name type="scientific">Faecalibaculum rodentium</name>
    <dbReference type="NCBI Taxonomy" id="1702221"/>
    <lineage>
        <taxon>Bacteria</taxon>
        <taxon>Bacillati</taxon>
        <taxon>Bacillota</taxon>
        <taxon>Erysipelotrichia</taxon>
        <taxon>Erysipelotrichales</taxon>
        <taxon>Erysipelotrichaceae</taxon>
        <taxon>Faecalibaculum</taxon>
    </lineage>
</organism>
<dbReference type="Proteomes" id="UP000186758">
    <property type="component" value="Unassembled WGS sequence"/>
</dbReference>
<protein>
    <submittedName>
        <fullName evidence="1">Uncharacterized protein</fullName>
    </submittedName>
</protein>